<dbReference type="GO" id="GO:0055085">
    <property type="term" value="P:transmembrane transport"/>
    <property type="evidence" value="ECO:0007669"/>
    <property type="project" value="InterPro"/>
</dbReference>
<dbReference type="Gene3D" id="1.10.3720.10">
    <property type="entry name" value="MetI-like"/>
    <property type="match status" value="1"/>
</dbReference>
<evidence type="ECO:0000259" key="9">
    <source>
        <dbReference type="PROSITE" id="PS50928"/>
    </source>
</evidence>
<accession>A0A4Z1CPM2</accession>
<dbReference type="EMBL" id="SRRO01000001">
    <property type="protein sequence ID" value="TGN66868.1"/>
    <property type="molecule type" value="Genomic_DNA"/>
</dbReference>
<dbReference type="PANTHER" id="PTHR42929">
    <property type="entry name" value="INNER MEMBRANE ABC TRANSPORTER PERMEASE PROTEIN YDCU-RELATED-RELATED"/>
    <property type="match status" value="1"/>
</dbReference>
<feature type="transmembrane region" description="Helical" evidence="8">
    <location>
        <begin position="111"/>
        <end position="136"/>
    </location>
</feature>
<dbReference type="PROSITE" id="PS50928">
    <property type="entry name" value="ABC_TM1"/>
    <property type="match status" value="1"/>
</dbReference>
<reference evidence="10 11" key="1">
    <citation type="submission" date="2019-04" db="EMBL/GenBank/DDBJ databases">
        <title>Three New Species of Nocardioides, Nocardioides euryhalodurans sp. nov., Nocardioides seonyuensis sp. nov. and Nocardioides eburneoflavus sp. nov. Isolated from Soil.</title>
        <authorList>
            <person name="Roh S.G."/>
            <person name="Lee C."/>
            <person name="Kim M.-K."/>
            <person name="Kim S.B."/>
        </authorList>
    </citation>
    <scope>NUCLEOTIDE SEQUENCE [LARGE SCALE GENOMIC DNA]</scope>
    <source>
        <strain evidence="10 11">MMS17-SY213</strain>
    </source>
</reference>
<evidence type="ECO:0000256" key="1">
    <source>
        <dbReference type="ARBA" id="ARBA00004651"/>
    </source>
</evidence>
<evidence type="ECO:0000256" key="8">
    <source>
        <dbReference type="RuleBase" id="RU363032"/>
    </source>
</evidence>
<dbReference type="CDD" id="cd06261">
    <property type="entry name" value="TM_PBP2"/>
    <property type="match status" value="1"/>
</dbReference>
<comment type="caution">
    <text evidence="10">The sequence shown here is derived from an EMBL/GenBank/DDBJ whole genome shotgun (WGS) entry which is preliminary data.</text>
</comment>
<feature type="transmembrane region" description="Helical" evidence="8">
    <location>
        <begin position="156"/>
        <end position="181"/>
    </location>
</feature>
<evidence type="ECO:0000313" key="11">
    <source>
        <dbReference type="Proteomes" id="UP000297496"/>
    </source>
</evidence>
<feature type="domain" description="ABC transmembrane type-1" evidence="9">
    <location>
        <begin position="77"/>
        <end position="281"/>
    </location>
</feature>
<protein>
    <submittedName>
        <fullName evidence="10">ABC transporter permease</fullName>
    </submittedName>
</protein>
<comment type="subcellular location">
    <subcellularLocation>
        <location evidence="1 8">Cell membrane</location>
        <topology evidence="1 8">Multi-pass membrane protein</topology>
    </subcellularLocation>
</comment>
<proteinExistence type="inferred from homology"/>
<keyword evidence="3 8" id="KW-0813">Transport</keyword>
<keyword evidence="7 8" id="KW-0472">Membrane</keyword>
<dbReference type="Proteomes" id="UP000297496">
    <property type="component" value="Unassembled WGS sequence"/>
</dbReference>
<evidence type="ECO:0000256" key="2">
    <source>
        <dbReference type="ARBA" id="ARBA00007069"/>
    </source>
</evidence>
<evidence type="ECO:0000256" key="7">
    <source>
        <dbReference type="ARBA" id="ARBA00023136"/>
    </source>
</evidence>
<dbReference type="SUPFAM" id="SSF161098">
    <property type="entry name" value="MetI-like"/>
    <property type="match status" value="1"/>
</dbReference>
<feature type="transmembrane region" description="Helical" evidence="8">
    <location>
        <begin position="208"/>
        <end position="233"/>
    </location>
</feature>
<dbReference type="AlphaFoldDB" id="A0A4Z1CPM2"/>
<feature type="transmembrane region" description="Helical" evidence="8">
    <location>
        <begin position="25"/>
        <end position="50"/>
    </location>
</feature>
<dbReference type="Pfam" id="PF00528">
    <property type="entry name" value="BPD_transp_1"/>
    <property type="match status" value="1"/>
</dbReference>
<evidence type="ECO:0000256" key="4">
    <source>
        <dbReference type="ARBA" id="ARBA00022475"/>
    </source>
</evidence>
<sequence length="298" mass="32268">MDLDAHPQASGDAQRKRRFALTNPLLVLPAAVFVALAFGYPVLQMFWLSITDFPTGEGSWYSNFSWYFSDATQMTILRRTFLVAAWVTVSCLVLGFPYAYLMTTVSKRWRLVMIAGVMLPFWSNLVVRTYAWVILLQDVGPVPALIESFGIDAPRLIGNVAGMTIGATQVLLPFLVLPLYAGLQGIDRRLLDAAQSLGANPAKAFVKIYLPLAVPGVFAGGMLVFVLSLGFYFTPALLGSPGESLISQQIVIQTSKLLAFGRGGAMAFILLVLTLVLFGLAGIVTRARTRGIDAGGAR</sequence>
<dbReference type="OrthoDB" id="9794684at2"/>
<name>A0A4Z1CPM2_9ACTN</name>
<organism evidence="10 11">
    <name type="scientific">Nocardioides eburneiflavus</name>
    <dbReference type="NCBI Taxonomy" id="2518372"/>
    <lineage>
        <taxon>Bacteria</taxon>
        <taxon>Bacillati</taxon>
        <taxon>Actinomycetota</taxon>
        <taxon>Actinomycetes</taxon>
        <taxon>Propionibacteriales</taxon>
        <taxon>Nocardioidaceae</taxon>
        <taxon>Nocardioides</taxon>
    </lineage>
</organism>
<comment type="similarity">
    <text evidence="2">Belongs to the binding-protein-dependent transport system permease family. CysTW subfamily.</text>
</comment>
<dbReference type="InterPro" id="IPR000515">
    <property type="entry name" value="MetI-like"/>
</dbReference>
<dbReference type="GO" id="GO:0005886">
    <property type="term" value="C:plasma membrane"/>
    <property type="evidence" value="ECO:0007669"/>
    <property type="project" value="UniProtKB-SubCell"/>
</dbReference>
<dbReference type="InterPro" id="IPR035906">
    <property type="entry name" value="MetI-like_sf"/>
</dbReference>
<dbReference type="PANTHER" id="PTHR42929:SF5">
    <property type="entry name" value="ABC TRANSPORTER PERMEASE PROTEIN"/>
    <property type="match status" value="1"/>
</dbReference>
<evidence type="ECO:0000313" key="10">
    <source>
        <dbReference type="EMBL" id="TGN66868.1"/>
    </source>
</evidence>
<feature type="transmembrane region" description="Helical" evidence="8">
    <location>
        <begin position="76"/>
        <end position="99"/>
    </location>
</feature>
<keyword evidence="5 8" id="KW-0812">Transmembrane</keyword>
<evidence type="ECO:0000256" key="3">
    <source>
        <dbReference type="ARBA" id="ARBA00022448"/>
    </source>
</evidence>
<keyword evidence="6 8" id="KW-1133">Transmembrane helix</keyword>
<evidence type="ECO:0000256" key="6">
    <source>
        <dbReference type="ARBA" id="ARBA00022989"/>
    </source>
</evidence>
<gene>
    <name evidence="10" type="ORF">EXE59_14600</name>
</gene>
<evidence type="ECO:0000256" key="5">
    <source>
        <dbReference type="ARBA" id="ARBA00022692"/>
    </source>
</evidence>
<keyword evidence="11" id="KW-1185">Reference proteome</keyword>
<feature type="transmembrane region" description="Helical" evidence="8">
    <location>
        <begin position="265"/>
        <end position="284"/>
    </location>
</feature>
<keyword evidence="4" id="KW-1003">Cell membrane</keyword>